<evidence type="ECO:0000256" key="1">
    <source>
        <dbReference type="ARBA" id="ARBA00004141"/>
    </source>
</evidence>
<evidence type="ECO:0000256" key="7">
    <source>
        <dbReference type="SAM" id="Phobius"/>
    </source>
</evidence>
<dbReference type="AlphaFoldDB" id="A0A2T5G8K1"/>
<dbReference type="InterPro" id="IPR022301">
    <property type="entry name" value="Integral_membrane_YjbE"/>
</dbReference>
<dbReference type="Pfam" id="PF03741">
    <property type="entry name" value="TerC"/>
    <property type="match status" value="1"/>
</dbReference>
<evidence type="ECO:0000256" key="6">
    <source>
        <dbReference type="SAM" id="MobiDB-lite"/>
    </source>
</evidence>
<evidence type="ECO:0000256" key="3">
    <source>
        <dbReference type="ARBA" id="ARBA00022692"/>
    </source>
</evidence>
<dbReference type="NCBIfam" id="TIGR03717">
    <property type="entry name" value="R_switched_YjbE"/>
    <property type="match status" value="1"/>
</dbReference>
<evidence type="ECO:0000313" key="9">
    <source>
        <dbReference type="Proteomes" id="UP000244016"/>
    </source>
</evidence>
<evidence type="ECO:0000313" key="8">
    <source>
        <dbReference type="EMBL" id="PTQ52521.1"/>
    </source>
</evidence>
<feature type="transmembrane region" description="Helical" evidence="7">
    <location>
        <begin position="82"/>
        <end position="99"/>
    </location>
</feature>
<keyword evidence="5 7" id="KW-0472">Membrane</keyword>
<dbReference type="InterPro" id="IPR005496">
    <property type="entry name" value="Integral_membrane_TerC"/>
</dbReference>
<keyword evidence="4 7" id="KW-1133">Transmembrane helix</keyword>
<comment type="subcellular location">
    <subcellularLocation>
        <location evidence="1">Membrane</location>
        <topology evidence="1">Multi-pass membrane protein</topology>
    </subcellularLocation>
</comment>
<comment type="caution">
    <text evidence="8">The sequence shown here is derived from an EMBL/GenBank/DDBJ whole genome shotgun (WGS) entry which is preliminary data.</text>
</comment>
<evidence type="ECO:0000256" key="4">
    <source>
        <dbReference type="ARBA" id="ARBA00022989"/>
    </source>
</evidence>
<feature type="transmembrane region" description="Helical" evidence="7">
    <location>
        <begin position="239"/>
        <end position="259"/>
    </location>
</feature>
<feature type="transmembrane region" description="Helical" evidence="7">
    <location>
        <begin position="20"/>
        <end position="43"/>
    </location>
</feature>
<sequence length="265" mass="28510">MLPFAEAEGVAGFEDPAFWAAALGIVLLDLVLAGDNALVIALAAREVPVHGRRRVIFVGTFLAVILRILFAFLAVLLLRLPALRAVGGILLVWIAYRFLRHEAERRKKARGKRTGEEHPEGAEENAPVGGQSERAAIGTAAAAIAARTMAQAVRRIALADTIMSLDNVLAIAAVARSEPVLLVFGLALSVPLMIWGSTLIAGLMDRFPILVDVGGAVLLWSAAHMVLEDPLTGPLFSTSWARWGFVLLVLVGTFLLAYLPRIRER</sequence>
<comment type="similarity">
    <text evidence="2">Belongs to the TerC family.</text>
</comment>
<gene>
    <name evidence="8" type="ORF">BLITH_0700</name>
</gene>
<dbReference type="GO" id="GO:0016020">
    <property type="term" value="C:membrane"/>
    <property type="evidence" value="ECO:0007669"/>
    <property type="project" value="UniProtKB-SubCell"/>
</dbReference>
<dbReference type="PANTHER" id="PTHR30238:SF4">
    <property type="entry name" value="SLL1022 PROTEIN"/>
    <property type="match status" value="1"/>
</dbReference>
<feature type="region of interest" description="Disordered" evidence="6">
    <location>
        <begin position="107"/>
        <end position="131"/>
    </location>
</feature>
<keyword evidence="3 7" id="KW-0812">Transmembrane</keyword>
<proteinExistence type="inferred from homology"/>
<name>A0A2T5G8K1_9BACL</name>
<evidence type="ECO:0000256" key="5">
    <source>
        <dbReference type="ARBA" id="ARBA00023136"/>
    </source>
</evidence>
<dbReference type="EMBL" id="PEBW01000002">
    <property type="protein sequence ID" value="PTQ52521.1"/>
    <property type="molecule type" value="Genomic_DNA"/>
</dbReference>
<accession>A0A2T5G8K1</accession>
<organism evidence="8 9">
    <name type="scientific">Brockia lithotrophica</name>
    <dbReference type="NCBI Taxonomy" id="933949"/>
    <lineage>
        <taxon>Bacteria</taxon>
        <taxon>Bacillati</taxon>
        <taxon>Bacillota</taxon>
        <taxon>Bacilli</taxon>
        <taxon>Bacillales</taxon>
        <taxon>Bacillales Family X. Incertae Sedis</taxon>
        <taxon>Brockia</taxon>
    </lineage>
</organism>
<protein>
    <submittedName>
        <fullName evidence="8">Integral membrane protein TerC</fullName>
    </submittedName>
</protein>
<feature type="transmembrane region" description="Helical" evidence="7">
    <location>
        <begin position="55"/>
        <end position="76"/>
    </location>
</feature>
<reference evidence="8 9" key="1">
    <citation type="submission" date="2017-08" db="EMBL/GenBank/DDBJ databases">
        <title>Burning lignite coal seam in the remote Altai Mountains harbors a hydrogen-driven thermophilic microbial community.</title>
        <authorList>
            <person name="Kadnikov V.V."/>
            <person name="Mardanov A.V."/>
            <person name="Ivasenko D."/>
            <person name="Beletsky A.V."/>
            <person name="Karnachuk O.V."/>
            <person name="Ravin N.V."/>
        </authorList>
    </citation>
    <scope>NUCLEOTIDE SEQUENCE [LARGE SCALE GENOMIC DNA]</scope>
    <source>
        <strain evidence="8">AL31</strain>
    </source>
</reference>
<feature type="transmembrane region" description="Helical" evidence="7">
    <location>
        <begin position="181"/>
        <end position="202"/>
    </location>
</feature>
<dbReference type="PANTHER" id="PTHR30238">
    <property type="entry name" value="MEMBRANE BOUND PREDICTED REDOX MODULATOR"/>
    <property type="match status" value="1"/>
</dbReference>
<evidence type="ECO:0000256" key="2">
    <source>
        <dbReference type="ARBA" id="ARBA00007511"/>
    </source>
</evidence>
<dbReference type="Proteomes" id="UP000244016">
    <property type="component" value="Unassembled WGS sequence"/>
</dbReference>